<organism evidence="4 5">
    <name type="scientific">Selenomonas noxia F0398</name>
    <dbReference type="NCBI Taxonomy" id="702437"/>
    <lineage>
        <taxon>Bacteria</taxon>
        <taxon>Bacillati</taxon>
        <taxon>Bacillota</taxon>
        <taxon>Negativicutes</taxon>
        <taxon>Selenomonadales</taxon>
        <taxon>Selenomonadaceae</taxon>
        <taxon>Selenomonas</taxon>
    </lineage>
</organism>
<evidence type="ECO:0000256" key="1">
    <source>
        <dbReference type="SAM" id="MobiDB-lite"/>
    </source>
</evidence>
<feature type="region of interest" description="Disordered" evidence="1">
    <location>
        <begin position="172"/>
        <end position="202"/>
    </location>
</feature>
<dbReference type="InterPro" id="IPR038180">
    <property type="entry name" value="FlgT_N_sf"/>
</dbReference>
<feature type="chain" id="PRO_5047041404" description="Lipoprotein LPP20-like domain-containing protein" evidence="2">
    <location>
        <begin position="27"/>
        <end position="312"/>
    </location>
</feature>
<evidence type="ECO:0000259" key="3">
    <source>
        <dbReference type="Pfam" id="PF02169"/>
    </source>
</evidence>
<dbReference type="EMBL" id="ADGH01000003">
    <property type="protein sequence ID" value="EHG26097.1"/>
    <property type="molecule type" value="Genomic_DNA"/>
</dbReference>
<sequence>MNLVKSIVAGVLVLALAVFSLPAAEAATDWDGGRIRAEGTGVAPINTVSAAQARALARRAAIADAYRQLAEQIRGVDVDASTTVENMMVTNDTVRTHVSALVRGARIIEEKALRDGAYTVTLEVPVFGVSSLAGSVFTPNTTRERWASPDSVYDPYRSRDYDTTGYGTYDRWDRGHDWDRTTPAAPARRSPSTSSAGSAPSGRAVGGYTGVIIDCRGMGLRPVMSPVIKAENGRPIYGYKNLDSDKVVTSGMAAYVRNEADATRAGSNPLRIRAIGVDAGANPVLSAEDARRVLIENGATGFLDATNVVFIR</sequence>
<keyword evidence="5" id="KW-1185">Reference proteome</keyword>
<proteinExistence type="predicted"/>
<keyword evidence="2" id="KW-0732">Signal</keyword>
<comment type="caution">
    <text evidence="4">The sequence shown here is derived from an EMBL/GenBank/DDBJ whole genome shotgun (WGS) entry which is preliminary data.</text>
</comment>
<accession>A0ABN0DTE6</accession>
<feature type="domain" description="Lipoprotein LPP20-like" evidence="3">
    <location>
        <begin position="52"/>
        <end position="124"/>
    </location>
</feature>
<gene>
    <name evidence="4" type="ORF">HMPREF9432_00598</name>
</gene>
<evidence type="ECO:0000256" key="2">
    <source>
        <dbReference type="SAM" id="SignalP"/>
    </source>
</evidence>
<protein>
    <recommendedName>
        <fullName evidence="3">Lipoprotein LPP20-like domain-containing protein</fullName>
    </recommendedName>
</protein>
<dbReference type="InterPro" id="IPR024952">
    <property type="entry name" value="LPP20-like_dom"/>
</dbReference>
<name>A0ABN0DTE6_9FIRM</name>
<reference evidence="4 5" key="1">
    <citation type="submission" date="2011-08" db="EMBL/GenBank/DDBJ databases">
        <title>The Genome Sequence of Selenomonas noxia F0398.</title>
        <authorList>
            <consortium name="The Broad Institute Genome Sequencing Platform"/>
            <person name="Earl A."/>
            <person name="Ward D."/>
            <person name="Feldgarden M."/>
            <person name="Gevers D."/>
            <person name="Izard J."/>
            <person name="Ganesan A."/>
            <person name="Blanton J.M."/>
            <person name="Baranova O.V."/>
            <person name="Tanner A.C."/>
            <person name="Dewhirst F.E."/>
            <person name="Young S.K."/>
            <person name="Zeng Q."/>
            <person name="Gargeya S."/>
            <person name="Fitzgerald M."/>
            <person name="Haas B."/>
            <person name="Abouelleil A."/>
            <person name="Alvarado L."/>
            <person name="Arachchi H.M."/>
            <person name="Berlin A."/>
            <person name="Brown A."/>
            <person name="Chapman S.B."/>
            <person name="Chen Z."/>
            <person name="Dunbar C."/>
            <person name="Freedman E."/>
            <person name="Gearin G."/>
            <person name="Gellesch M."/>
            <person name="Goldberg J."/>
            <person name="Griggs A."/>
            <person name="Gujja S."/>
            <person name="Heiman D."/>
            <person name="Howarth C."/>
            <person name="Larson L."/>
            <person name="Lui A."/>
            <person name="MacDonald P.J.P."/>
            <person name="Montmayeur A."/>
            <person name="Murphy C."/>
            <person name="Neiman D."/>
            <person name="Pearson M."/>
            <person name="Priest M."/>
            <person name="Roberts A."/>
            <person name="Saif S."/>
            <person name="Shea T."/>
            <person name="Shenoy N."/>
            <person name="Sisk P."/>
            <person name="Stolte C."/>
            <person name="Sykes S."/>
            <person name="Wortman J."/>
            <person name="Nusbaum C."/>
            <person name="Birren B."/>
        </authorList>
    </citation>
    <scope>NUCLEOTIDE SEQUENCE [LARGE SCALE GENOMIC DNA]</scope>
    <source>
        <strain evidence="4 5">F0398</strain>
    </source>
</reference>
<evidence type="ECO:0000313" key="5">
    <source>
        <dbReference type="Proteomes" id="UP000003175"/>
    </source>
</evidence>
<dbReference type="Pfam" id="PF02169">
    <property type="entry name" value="LPP20"/>
    <property type="match status" value="1"/>
</dbReference>
<evidence type="ECO:0000313" key="4">
    <source>
        <dbReference type="EMBL" id="EHG26097.1"/>
    </source>
</evidence>
<dbReference type="Proteomes" id="UP000003175">
    <property type="component" value="Unassembled WGS sequence"/>
</dbReference>
<dbReference type="Gene3D" id="3.30.1660.40">
    <property type="entry name" value="FlgT, N-terminal domain"/>
    <property type="match status" value="1"/>
</dbReference>
<feature type="signal peptide" evidence="2">
    <location>
        <begin position="1"/>
        <end position="26"/>
    </location>
</feature>
<dbReference type="RefSeq" id="WP_006696032.1">
    <property type="nucleotide sequence ID" value="NZ_JH376857.1"/>
</dbReference>
<feature type="compositionally biased region" description="Low complexity" evidence="1">
    <location>
        <begin position="181"/>
        <end position="202"/>
    </location>
</feature>